<evidence type="ECO:0000313" key="2">
    <source>
        <dbReference type="Proteomes" id="UP000821845"/>
    </source>
</evidence>
<dbReference type="Proteomes" id="UP000821845">
    <property type="component" value="Chromosome 1"/>
</dbReference>
<evidence type="ECO:0000313" key="1">
    <source>
        <dbReference type="EMBL" id="KAH6946591.1"/>
    </source>
</evidence>
<name>A0ACB7THE6_HYAAI</name>
<organism evidence="1 2">
    <name type="scientific">Hyalomma asiaticum</name>
    <name type="common">Tick</name>
    <dbReference type="NCBI Taxonomy" id="266040"/>
    <lineage>
        <taxon>Eukaryota</taxon>
        <taxon>Metazoa</taxon>
        <taxon>Ecdysozoa</taxon>
        <taxon>Arthropoda</taxon>
        <taxon>Chelicerata</taxon>
        <taxon>Arachnida</taxon>
        <taxon>Acari</taxon>
        <taxon>Parasitiformes</taxon>
        <taxon>Ixodida</taxon>
        <taxon>Ixodoidea</taxon>
        <taxon>Ixodidae</taxon>
        <taxon>Hyalomminae</taxon>
        <taxon>Hyalomma</taxon>
    </lineage>
</organism>
<protein>
    <submittedName>
        <fullName evidence="1">Uncharacterized protein</fullName>
    </submittedName>
</protein>
<proteinExistence type="predicted"/>
<sequence length="163" mass="17834">MSAEQGMLAATEEPLPLLPMDIEPEADVPSASSNHSEDAAEILRRIQEVQWRHHSVAANNPSYLTALQQVLQELEMVSKEPQIIATYFTMKAACKSARRRGRAIKVQPTSIARRRTGVTRGSGRVPAGRPSKRLAIKKTKRAHALHLSVKDGVPHAKSHGAGH</sequence>
<reference evidence="1" key="1">
    <citation type="submission" date="2020-05" db="EMBL/GenBank/DDBJ databases">
        <title>Large-scale comparative analyses of tick genomes elucidate their genetic diversity and vector capacities.</title>
        <authorList>
            <person name="Jia N."/>
            <person name="Wang J."/>
            <person name="Shi W."/>
            <person name="Du L."/>
            <person name="Sun Y."/>
            <person name="Zhan W."/>
            <person name="Jiang J."/>
            <person name="Wang Q."/>
            <person name="Zhang B."/>
            <person name="Ji P."/>
            <person name="Sakyi L.B."/>
            <person name="Cui X."/>
            <person name="Yuan T."/>
            <person name="Jiang B."/>
            <person name="Yang W."/>
            <person name="Lam T.T.-Y."/>
            <person name="Chang Q."/>
            <person name="Ding S."/>
            <person name="Wang X."/>
            <person name="Zhu J."/>
            <person name="Ruan X."/>
            <person name="Zhao L."/>
            <person name="Wei J."/>
            <person name="Que T."/>
            <person name="Du C."/>
            <person name="Cheng J."/>
            <person name="Dai P."/>
            <person name="Han X."/>
            <person name="Huang E."/>
            <person name="Gao Y."/>
            <person name="Liu J."/>
            <person name="Shao H."/>
            <person name="Ye R."/>
            <person name="Li L."/>
            <person name="Wei W."/>
            <person name="Wang X."/>
            <person name="Wang C."/>
            <person name="Yang T."/>
            <person name="Huo Q."/>
            <person name="Li W."/>
            <person name="Guo W."/>
            <person name="Chen H."/>
            <person name="Zhou L."/>
            <person name="Ni X."/>
            <person name="Tian J."/>
            <person name="Zhou Y."/>
            <person name="Sheng Y."/>
            <person name="Liu T."/>
            <person name="Pan Y."/>
            <person name="Xia L."/>
            <person name="Li J."/>
            <person name="Zhao F."/>
            <person name="Cao W."/>
        </authorList>
    </citation>
    <scope>NUCLEOTIDE SEQUENCE</scope>
    <source>
        <strain evidence="1">Hyas-2018</strain>
    </source>
</reference>
<keyword evidence="2" id="KW-1185">Reference proteome</keyword>
<gene>
    <name evidence="1" type="ORF">HPB50_014147</name>
</gene>
<comment type="caution">
    <text evidence="1">The sequence shown here is derived from an EMBL/GenBank/DDBJ whole genome shotgun (WGS) entry which is preliminary data.</text>
</comment>
<accession>A0ACB7THE6</accession>
<dbReference type="EMBL" id="CM023481">
    <property type="protein sequence ID" value="KAH6946591.1"/>
    <property type="molecule type" value="Genomic_DNA"/>
</dbReference>